<name>C6XLM5_HIRBI</name>
<keyword evidence="1" id="KW-1133">Transmembrane helix</keyword>
<accession>C6XLM5</accession>
<evidence type="ECO:0000313" key="3">
    <source>
        <dbReference type="Proteomes" id="UP000002745"/>
    </source>
</evidence>
<dbReference type="RefSeq" id="WP_012778089.1">
    <property type="nucleotide sequence ID" value="NC_012982.1"/>
</dbReference>
<keyword evidence="3" id="KW-1185">Reference proteome</keyword>
<evidence type="ECO:0000256" key="1">
    <source>
        <dbReference type="SAM" id="Phobius"/>
    </source>
</evidence>
<evidence type="ECO:0008006" key="4">
    <source>
        <dbReference type="Google" id="ProtNLM"/>
    </source>
</evidence>
<dbReference type="eggNOG" id="COG4093">
    <property type="taxonomic scope" value="Bacteria"/>
</dbReference>
<dbReference type="EMBL" id="CP001678">
    <property type="protein sequence ID" value="ACT57931.1"/>
    <property type="molecule type" value="Genomic_DNA"/>
</dbReference>
<sequence>MEETKTKGKSKSFIILFSAIALVLIAYTIYWFVASNAIHKGVLNWMQEQRAAGYSIEHSGTKVTGFPYRFTLEIDSPILSTPDKDWTWQGEKLLIVMQTYNYNHFIGFAPGRHILTDAENVIYTTDSSGFQASFSRKGEKLNQISIIANSLVTNTSANDKYTITGPNLHISPMPESPDDLRIYAGFDTLTLSDPVSDAEYLGTEIGPLKARIAITQGVKALKQGGDIVQLVDELDPSLMSPLTEFKWGALELKAKTDSIKIDNAHRPTGLVNLRVENIADLKAAMQAENALDKNQIQALTIAENMMKKEDAFLPISLHQGKVKIMFQDIAEIDPLY</sequence>
<dbReference type="STRING" id="582402.Hbal_0229"/>
<organism evidence="2 3">
    <name type="scientific">Hirschia baltica (strain ATCC 49814 / DSM 5838 / IFAM 1418)</name>
    <dbReference type="NCBI Taxonomy" id="582402"/>
    <lineage>
        <taxon>Bacteria</taxon>
        <taxon>Pseudomonadati</taxon>
        <taxon>Pseudomonadota</taxon>
        <taxon>Alphaproteobacteria</taxon>
        <taxon>Hyphomonadales</taxon>
        <taxon>Hyphomonadaceae</taxon>
        <taxon>Hirschia</taxon>
    </lineage>
</organism>
<dbReference type="HOGENOM" id="CLU_825786_0_0_5"/>
<evidence type="ECO:0000313" key="2">
    <source>
        <dbReference type="EMBL" id="ACT57931.1"/>
    </source>
</evidence>
<reference evidence="3" key="1">
    <citation type="journal article" date="2011" name="J. Bacteriol.">
        <title>Genome sequences of eight morphologically diverse alphaproteobacteria.</title>
        <authorList>
            <consortium name="US DOE Joint Genome Institute"/>
            <person name="Brown P.J."/>
            <person name="Kysela D.T."/>
            <person name="Buechlein A."/>
            <person name="Hemmerich C."/>
            <person name="Brun Y.V."/>
        </authorList>
    </citation>
    <scope>NUCLEOTIDE SEQUENCE [LARGE SCALE GENOMIC DNA]</scope>
    <source>
        <strain evidence="3">ATCC 49814 / DSM 5838 / IFAM 1418</strain>
    </source>
</reference>
<keyword evidence="1" id="KW-0472">Membrane</keyword>
<protein>
    <recommendedName>
        <fullName evidence="4">DUF2125 domain-containing protein</fullName>
    </recommendedName>
</protein>
<dbReference type="AlphaFoldDB" id="C6XLM5"/>
<dbReference type="KEGG" id="hba:Hbal_0229"/>
<dbReference type="OrthoDB" id="7169664at2"/>
<gene>
    <name evidence="2" type="ordered locus">Hbal_0229</name>
</gene>
<dbReference type="Proteomes" id="UP000002745">
    <property type="component" value="Chromosome"/>
</dbReference>
<feature type="transmembrane region" description="Helical" evidence="1">
    <location>
        <begin position="12"/>
        <end position="33"/>
    </location>
</feature>
<proteinExistence type="predicted"/>
<dbReference type="Pfam" id="PF09898">
    <property type="entry name" value="DUF2125"/>
    <property type="match status" value="1"/>
</dbReference>
<dbReference type="InterPro" id="IPR018666">
    <property type="entry name" value="DUF2125"/>
</dbReference>
<keyword evidence="1" id="KW-0812">Transmembrane</keyword>